<protein>
    <submittedName>
        <fullName evidence="2">Uncharacterized protein</fullName>
    </submittedName>
</protein>
<evidence type="ECO:0000313" key="3">
    <source>
        <dbReference type="Proteomes" id="UP000013015"/>
    </source>
</evidence>
<dbReference type="PATRIC" id="fig|888050.3.peg.837"/>
<accession>N6WDM8</accession>
<dbReference type="AlphaFoldDB" id="N6WDM8"/>
<dbReference type="Proteomes" id="UP000013015">
    <property type="component" value="Unassembled WGS sequence"/>
</dbReference>
<reference evidence="2 3" key="1">
    <citation type="submission" date="2013-03" db="EMBL/GenBank/DDBJ databases">
        <title>Reference genome for the Human Microbiome Project.</title>
        <authorList>
            <person name="Aqrawi P."/>
            <person name="Ayvaz T."/>
            <person name="Bess C."/>
            <person name="Blankenburg K."/>
            <person name="Coyle M."/>
            <person name="Deng J."/>
            <person name="Forbes L."/>
            <person name="Fowler G."/>
            <person name="Francisco L."/>
            <person name="Fu Q."/>
            <person name="Gibbs R."/>
            <person name="Gross S."/>
            <person name="Gubbala S."/>
            <person name="Hale W."/>
            <person name="Hemphill L."/>
            <person name="Highlander S."/>
            <person name="Hirani K."/>
            <person name="Jackson L."/>
            <person name="Jakkamsetti A."/>
            <person name="Javaid M."/>
            <person name="Jayaseelan J.C."/>
            <person name="Jiang H."/>
            <person name="Joshi V."/>
            <person name="Korchina V."/>
            <person name="Kovar C."/>
            <person name="Lara F."/>
            <person name="Lee S."/>
            <person name="Liu Y."/>
            <person name="Mata R."/>
            <person name="Mathew T."/>
            <person name="Munidasa M."/>
            <person name="Muzny D."/>
            <person name="Nazareth L."/>
            <person name="Ngo R."/>
            <person name="Nguyen L."/>
            <person name="Nguyen N."/>
            <person name="Okwuonu G."/>
            <person name="Ongeri F."/>
            <person name="Palculict T."/>
            <person name="Patil S."/>
            <person name="Petrosino J."/>
            <person name="Pham C."/>
            <person name="Pham P."/>
            <person name="Pu L.-L."/>
            <person name="Qin X."/>
            <person name="Qu J."/>
            <person name="Reid J."/>
            <person name="Ross M."/>
            <person name="Ruth R."/>
            <person name="Saada N."/>
            <person name="San Lucas F."/>
            <person name="Santibanez J."/>
            <person name="Shang Y."/>
            <person name="Simmons D."/>
            <person name="Song X.-Z."/>
            <person name="Tang L.-Y."/>
            <person name="Thornton R."/>
            <person name="Warren J."/>
            <person name="Weissenberger G."/>
            <person name="Wilczek-Boney K."/>
            <person name="Worley K."/>
            <person name="Youmans B."/>
            <person name="Zhang J."/>
            <person name="Zhang L."/>
            <person name="Zhao Z."/>
            <person name="Zhou C."/>
            <person name="Zhu D."/>
            <person name="Zhu Y."/>
        </authorList>
    </citation>
    <scope>NUCLEOTIDE SEQUENCE [LARGE SCALE GENOMIC DNA]</scope>
    <source>
        <strain evidence="2 3">F0333</strain>
    </source>
</reference>
<name>N6WDM8_9ACTO</name>
<sequence>MLGLFASRANHPKETCSPSMSAPNSYQEEDGPAVIRLALGSSQSALPRIAFSRVAFS</sequence>
<proteinExistence type="predicted"/>
<dbReference type="HOGENOM" id="CLU_2986111_0_0_11"/>
<evidence type="ECO:0000256" key="1">
    <source>
        <dbReference type="SAM" id="MobiDB-lite"/>
    </source>
</evidence>
<gene>
    <name evidence="2" type="ORF">HMPREF9004_0883</name>
</gene>
<evidence type="ECO:0000313" key="2">
    <source>
        <dbReference type="EMBL" id="ENO18314.1"/>
    </source>
</evidence>
<dbReference type="EMBL" id="AQHZ01000015">
    <property type="protein sequence ID" value="ENO18314.1"/>
    <property type="molecule type" value="Genomic_DNA"/>
</dbReference>
<feature type="region of interest" description="Disordered" evidence="1">
    <location>
        <begin position="1"/>
        <end position="28"/>
    </location>
</feature>
<comment type="caution">
    <text evidence="2">The sequence shown here is derived from an EMBL/GenBank/DDBJ whole genome shotgun (WGS) entry which is preliminary data.</text>
</comment>
<organism evidence="2 3">
    <name type="scientific">Schaalia cardiffensis F0333</name>
    <dbReference type="NCBI Taxonomy" id="888050"/>
    <lineage>
        <taxon>Bacteria</taxon>
        <taxon>Bacillati</taxon>
        <taxon>Actinomycetota</taxon>
        <taxon>Actinomycetes</taxon>
        <taxon>Actinomycetales</taxon>
        <taxon>Actinomycetaceae</taxon>
        <taxon>Schaalia</taxon>
    </lineage>
</organism>
<keyword evidence="3" id="KW-1185">Reference proteome</keyword>
<feature type="compositionally biased region" description="Polar residues" evidence="1">
    <location>
        <begin position="16"/>
        <end position="26"/>
    </location>
</feature>